<organism evidence="2 3">
    <name type="scientific">Lysobacter cavernae</name>
    <dbReference type="NCBI Taxonomy" id="1685901"/>
    <lineage>
        <taxon>Bacteria</taxon>
        <taxon>Pseudomonadati</taxon>
        <taxon>Pseudomonadota</taxon>
        <taxon>Gammaproteobacteria</taxon>
        <taxon>Lysobacterales</taxon>
        <taxon>Lysobacteraceae</taxon>
        <taxon>Lysobacter</taxon>
    </lineage>
</organism>
<evidence type="ECO:0000313" key="2">
    <source>
        <dbReference type="EMBL" id="MFC3549429.1"/>
    </source>
</evidence>
<comment type="caution">
    <text evidence="2">The sequence shown here is derived from an EMBL/GenBank/DDBJ whole genome shotgun (WGS) entry which is preliminary data.</text>
</comment>
<dbReference type="EMBL" id="JBHRXK010000001">
    <property type="protein sequence ID" value="MFC3549429.1"/>
    <property type="molecule type" value="Genomic_DNA"/>
</dbReference>
<sequence>MQQLTVNPAAATQSQGAGTGPGAEANTPVNTTVLADYFRNKPEVSSVSTGEEPAPLTGFDLAKRRDSSVMVMLQIQRDSIAIVATLDMGGLHTVSRTWTADPRGGWRTQQPDFIAAEQRIGVELAEYLDALDLPARVARMLPKPPTAASITAMAEAAKEVRRA</sequence>
<evidence type="ECO:0000313" key="3">
    <source>
        <dbReference type="Proteomes" id="UP001595740"/>
    </source>
</evidence>
<evidence type="ECO:0000256" key="1">
    <source>
        <dbReference type="SAM" id="MobiDB-lite"/>
    </source>
</evidence>
<feature type="region of interest" description="Disordered" evidence="1">
    <location>
        <begin position="1"/>
        <end position="28"/>
    </location>
</feature>
<dbReference type="Proteomes" id="UP001595740">
    <property type="component" value="Unassembled WGS sequence"/>
</dbReference>
<proteinExistence type="predicted"/>
<name>A0ABV7RKX5_9GAMM</name>
<dbReference type="RefSeq" id="WP_386756661.1">
    <property type="nucleotide sequence ID" value="NZ_JBHRXK010000001.1"/>
</dbReference>
<reference evidence="3" key="1">
    <citation type="journal article" date="2019" name="Int. J. Syst. Evol. Microbiol.">
        <title>The Global Catalogue of Microorganisms (GCM) 10K type strain sequencing project: providing services to taxonomists for standard genome sequencing and annotation.</title>
        <authorList>
            <consortium name="The Broad Institute Genomics Platform"/>
            <consortium name="The Broad Institute Genome Sequencing Center for Infectious Disease"/>
            <person name="Wu L."/>
            <person name="Ma J."/>
        </authorList>
    </citation>
    <scope>NUCLEOTIDE SEQUENCE [LARGE SCALE GENOMIC DNA]</scope>
    <source>
        <strain evidence="3">KCTC 42875</strain>
    </source>
</reference>
<gene>
    <name evidence="2" type="ORF">ACFOLC_00195</name>
</gene>
<protein>
    <submittedName>
        <fullName evidence="2">Uncharacterized protein</fullName>
    </submittedName>
</protein>
<accession>A0ABV7RKX5</accession>
<keyword evidence="3" id="KW-1185">Reference proteome</keyword>